<dbReference type="InterPro" id="IPR036396">
    <property type="entry name" value="Cyt_P450_sf"/>
</dbReference>
<comment type="similarity">
    <text evidence="2">Belongs to the cytochrome P450 family.</text>
</comment>
<feature type="non-terminal residue" evidence="5">
    <location>
        <position position="212"/>
    </location>
</feature>
<dbReference type="InterPro" id="IPR050121">
    <property type="entry name" value="Cytochrome_P450_monoxygenase"/>
</dbReference>
<proteinExistence type="inferred from homology"/>
<gene>
    <name evidence="5" type="ORF">K432DRAFT_448208</name>
</gene>
<dbReference type="Proteomes" id="UP000250266">
    <property type="component" value="Unassembled WGS sequence"/>
</dbReference>
<reference evidence="5 6" key="1">
    <citation type="journal article" date="2016" name="Nat. Commun.">
        <title>Ectomycorrhizal ecology is imprinted in the genome of the dominant symbiotic fungus Cenococcum geophilum.</title>
        <authorList>
            <consortium name="DOE Joint Genome Institute"/>
            <person name="Peter M."/>
            <person name="Kohler A."/>
            <person name="Ohm R.A."/>
            <person name="Kuo A."/>
            <person name="Krutzmann J."/>
            <person name="Morin E."/>
            <person name="Arend M."/>
            <person name="Barry K.W."/>
            <person name="Binder M."/>
            <person name="Choi C."/>
            <person name="Clum A."/>
            <person name="Copeland A."/>
            <person name="Grisel N."/>
            <person name="Haridas S."/>
            <person name="Kipfer T."/>
            <person name="LaButti K."/>
            <person name="Lindquist E."/>
            <person name="Lipzen A."/>
            <person name="Maire R."/>
            <person name="Meier B."/>
            <person name="Mihaltcheva S."/>
            <person name="Molinier V."/>
            <person name="Murat C."/>
            <person name="Poggeler S."/>
            <person name="Quandt C.A."/>
            <person name="Sperisen C."/>
            <person name="Tritt A."/>
            <person name="Tisserant E."/>
            <person name="Crous P.W."/>
            <person name="Henrissat B."/>
            <person name="Nehls U."/>
            <person name="Egli S."/>
            <person name="Spatafora J.W."/>
            <person name="Grigoriev I.V."/>
            <person name="Martin F.M."/>
        </authorList>
    </citation>
    <scope>NUCLEOTIDE SEQUENCE [LARGE SCALE GENOMIC DNA]</scope>
    <source>
        <strain evidence="5 6">CBS 459.81</strain>
    </source>
</reference>
<evidence type="ECO:0000256" key="4">
    <source>
        <dbReference type="ARBA" id="ARBA00023004"/>
    </source>
</evidence>
<dbReference type="GO" id="GO:0020037">
    <property type="term" value="F:heme binding"/>
    <property type="evidence" value="ECO:0007669"/>
    <property type="project" value="InterPro"/>
</dbReference>
<dbReference type="GO" id="GO:0005506">
    <property type="term" value="F:iron ion binding"/>
    <property type="evidence" value="ECO:0007669"/>
    <property type="project" value="InterPro"/>
</dbReference>
<dbReference type="OrthoDB" id="3934656at2759"/>
<accession>A0A8E2EMA4</accession>
<dbReference type="SUPFAM" id="SSF48264">
    <property type="entry name" value="Cytochrome P450"/>
    <property type="match status" value="1"/>
</dbReference>
<keyword evidence="3" id="KW-0479">Metal-binding</keyword>
<dbReference type="Gene3D" id="1.10.630.10">
    <property type="entry name" value="Cytochrome P450"/>
    <property type="match status" value="1"/>
</dbReference>
<dbReference type="GO" id="GO:0016705">
    <property type="term" value="F:oxidoreductase activity, acting on paired donors, with incorporation or reduction of molecular oxygen"/>
    <property type="evidence" value="ECO:0007669"/>
    <property type="project" value="InterPro"/>
</dbReference>
<sequence>SCFQAHRKFDVFAERGEKVRGSQRRLVYRAYAMEDLEQYVHELVNVLMQQMDRRQGHTTDMDNWLQLFSFDVIGMIALSKRFGSTERVLTMEPSPQSQKSWNLLARWAKFHDYSGSTTLSCTSLAIIKGVNARHSRLRAFTMREVEAQKGRGTDRKDISSKLFTVNKEKPAEFDPSSVISMITNNIGTGNDATAISLQAILCHLLKNPQYKQ</sequence>
<dbReference type="EMBL" id="KV744805">
    <property type="protein sequence ID" value="OCK86411.1"/>
    <property type="molecule type" value="Genomic_DNA"/>
</dbReference>
<dbReference type="Pfam" id="PF00067">
    <property type="entry name" value="p450"/>
    <property type="match status" value="1"/>
</dbReference>
<evidence type="ECO:0000313" key="5">
    <source>
        <dbReference type="EMBL" id="OCK86411.1"/>
    </source>
</evidence>
<dbReference type="PANTHER" id="PTHR24305:SF232">
    <property type="entry name" value="P450, PUTATIVE (EUROFUNG)-RELATED"/>
    <property type="match status" value="1"/>
</dbReference>
<keyword evidence="6" id="KW-1185">Reference proteome</keyword>
<dbReference type="GO" id="GO:0004497">
    <property type="term" value="F:monooxygenase activity"/>
    <property type="evidence" value="ECO:0007669"/>
    <property type="project" value="InterPro"/>
</dbReference>
<organism evidence="5 6">
    <name type="scientific">Lepidopterella palustris CBS 459.81</name>
    <dbReference type="NCBI Taxonomy" id="1314670"/>
    <lineage>
        <taxon>Eukaryota</taxon>
        <taxon>Fungi</taxon>
        <taxon>Dikarya</taxon>
        <taxon>Ascomycota</taxon>
        <taxon>Pezizomycotina</taxon>
        <taxon>Dothideomycetes</taxon>
        <taxon>Pleosporomycetidae</taxon>
        <taxon>Mytilinidiales</taxon>
        <taxon>Argynnaceae</taxon>
        <taxon>Lepidopterella</taxon>
    </lineage>
</organism>
<dbReference type="InterPro" id="IPR001128">
    <property type="entry name" value="Cyt_P450"/>
</dbReference>
<dbReference type="PANTHER" id="PTHR24305">
    <property type="entry name" value="CYTOCHROME P450"/>
    <property type="match status" value="1"/>
</dbReference>
<dbReference type="AlphaFoldDB" id="A0A8E2EMA4"/>
<evidence type="ECO:0000313" key="6">
    <source>
        <dbReference type="Proteomes" id="UP000250266"/>
    </source>
</evidence>
<comment type="cofactor">
    <cofactor evidence="1">
        <name>heme</name>
        <dbReference type="ChEBI" id="CHEBI:30413"/>
    </cofactor>
</comment>
<name>A0A8E2EMA4_9PEZI</name>
<keyword evidence="4" id="KW-0408">Iron</keyword>
<evidence type="ECO:0000256" key="1">
    <source>
        <dbReference type="ARBA" id="ARBA00001971"/>
    </source>
</evidence>
<evidence type="ECO:0000256" key="3">
    <source>
        <dbReference type="ARBA" id="ARBA00022723"/>
    </source>
</evidence>
<protein>
    <recommendedName>
        <fullName evidence="7">Cytochrome P450</fullName>
    </recommendedName>
</protein>
<evidence type="ECO:0000256" key="2">
    <source>
        <dbReference type="ARBA" id="ARBA00010617"/>
    </source>
</evidence>
<evidence type="ECO:0008006" key="7">
    <source>
        <dbReference type="Google" id="ProtNLM"/>
    </source>
</evidence>